<dbReference type="InterPro" id="IPR036761">
    <property type="entry name" value="TTHA0802/YceI-like_sf"/>
</dbReference>
<name>A0A4Q8QCM9_9FLAO</name>
<dbReference type="RefSeq" id="WP_130613021.1">
    <property type="nucleotide sequence ID" value="NZ_SGIU01000002.1"/>
</dbReference>
<organism evidence="2 3">
    <name type="scientific">Flagellimonas allohymeniacidonis</name>
    <dbReference type="NCBI Taxonomy" id="2517819"/>
    <lineage>
        <taxon>Bacteria</taxon>
        <taxon>Pseudomonadati</taxon>
        <taxon>Bacteroidota</taxon>
        <taxon>Flavobacteriia</taxon>
        <taxon>Flavobacteriales</taxon>
        <taxon>Flavobacteriaceae</taxon>
        <taxon>Flagellimonas</taxon>
    </lineage>
</organism>
<dbReference type="Proteomes" id="UP000291981">
    <property type="component" value="Unassembled WGS sequence"/>
</dbReference>
<accession>A0A4Q8QCM9</accession>
<evidence type="ECO:0000313" key="2">
    <source>
        <dbReference type="EMBL" id="TAI46858.1"/>
    </source>
</evidence>
<dbReference type="Gene3D" id="2.40.128.110">
    <property type="entry name" value="Lipid/polyisoprenoid-binding, YceI-like"/>
    <property type="match status" value="1"/>
</dbReference>
<proteinExistence type="predicted"/>
<dbReference type="InterPro" id="IPR007372">
    <property type="entry name" value="Lipid/polyisoprenoid-bd_YceI"/>
</dbReference>
<sequence>MNKSILFIALFVVPVCWSQTANRVITKQGQVSFFSHTSVEDIEAVNNQVLSVIDFSTSEMAVSILMRAFVFKKALMQEHFNESYIESDIYPKSTFEGKIMDFDPSLPDNQTKLVKGTINIHGVSKELDIKTKIENVQGTIVLSGTFDLRVADFKIKIPPIVAGNISKTIEVSFRFEYQPYEN</sequence>
<keyword evidence="3" id="KW-1185">Reference proteome</keyword>
<dbReference type="OrthoDB" id="116832at2"/>
<dbReference type="Pfam" id="PF04264">
    <property type="entry name" value="YceI"/>
    <property type="match status" value="1"/>
</dbReference>
<dbReference type="AlphaFoldDB" id="A0A4Q8QCM9"/>
<comment type="caution">
    <text evidence="2">The sequence shown here is derived from an EMBL/GenBank/DDBJ whole genome shotgun (WGS) entry which is preliminary data.</text>
</comment>
<gene>
    <name evidence="2" type="ORF">EW142_09145</name>
</gene>
<dbReference type="SUPFAM" id="SSF101874">
    <property type="entry name" value="YceI-like"/>
    <property type="match status" value="1"/>
</dbReference>
<protein>
    <submittedName>
        <fullName evidence="2">YceI family protein</fullName>
    </submittedName>
</protein>
<dbReference type="SMART" id="SM00867">
    <property type="entry name" value="YceI"/>
    <property type="match status" value="1"/>
</dbReference>
<feature type="domain" description="Lipid/polyisoprenoid-binding YceI-like" evidence="1">
    <location>
        <begin position="22"/>
        <end position="178"/>
    </location>
</feature>
<reference evidence="2 3" key="1">
    <citation type="submission" date="2019-02" db="EMBL/GenBank/DDBJ databases">
        <title>Draft genome sequence of Muricauda sp. 176CP4-71.</title>
        <authorList>
            <person name="Park J.-S."/>
        </authorList>
    </citation>
    <scope>NUCLEOTIDE SEQUENCE [LARGE SCALE GENOMIC DNA]</scope>
    <source>
        <strain evidence="2 3">176CP4-71</strain>
    </source>
</reference>
<dbReference type="EMBL" id="SGIU01000002">
    <property type="protein sequence ID" value="TAI46858.1"/>
    <property type="molecule type" value="Genomic_DNA"/>
</dbReference>
<evidence type="ECO:0000313" key="3">
    <source>
        <dbReference type="Proteomes" id="UP000291981"/>
    </source>
</evidence>
<evidence type="ECO:0000259" key="1">
    <source>
        <dbReference type="SMART" id="SM00867"/>
    </source>
</evidence>